<accession>A0A087C172</accession>
<dbReference type="InterPro" id="IPR036653">
    <property type="entry name" value="CinA-like_C"/>
</dbReference>
<dbReference type="NCBIfam" id="TIGR00199">
    <property type="entry name" value="PncC_domain"/>
    <property type="match status" value="1"/>
</dbReference>
<comment type="caution">
    <text evidence="2">The sequence shown here is derived from an EMBL/GenBank/DDBJ whole genome shotgun (WGS) entry which is preliminary data.</text>
</comment>
<proteinExistence type="predicted"/>
<organism evidence="2 3">
    <name type="scientific">Bifidobacterium mongoliense DSM 21395</name>
    <dbReference type="NCBI Taxonomy" id="1437603"/>
    <lineage>
        <taxon>Bacteria</taxon>
        <taxon>Bacillati</taxon>
        <taxon>Actinomycetota</taxon>
        <taxon>Actinomycetes</taxon>
        <taxon>Bifidobacteriales</taxon>
        <taxon>Bifidobacteriaceae</taxon>
        <taxon>Bifidobacterium</taxon>
    </lineage>
</organism>
<evidence type="ECO:0000259" key="1">
    <source>
        <dbReference type="Pfam" id="PF02464"/>
    </source>
</evidence>
<dbReference type="Pfam" id="PF02464">
    <property type="entry name" value="CinA"/>
    <property type="match status" value="1"/>
</dbReference>
<dbReference type="InterPro" id="IPR008136">
    <property type="entry name" value="CinA_C"/>
</dbReference>
<reference evidence="2 3" key="1">
    <citation type="submission" date="2014-03" db="EMBL/GenBank/DDBJ databases">
        <title>Genomics of Bifidobacteria.</title>
        <authorList>
            <person name="Ventura M."/>
            <person name="Milani C."/>
            <person name="Lugli G.A."/>
        </authorList>
    </citation>
    <scope>NUCLEOTIDE SEQUENCE [LARGE SCALE GENOMIC DNA]</scope>
    <source>
        <strain evidence="2 3">DSM 21395</strain>
    </source>
</reference>
<dbReference type="STRING" id="1437603.GCA_000771525_00187"/>
<feature type="domain" description="CinA C-terminal" evidence="1">
    <location>
        <begin position="24"/>
        <end position="148"/>
    </location>
</feature>
<name>A0A087C172_9BIFI</name>
<dbReference type="eggNOG" id="COG1546">
    <property type="taxonomic scope" value="Bacteria"/>
</dbReference>
<dbReference type="Proteomes" id="UP000029082">
    <property type="component" value="Unassembled WGS sequence"/>
</dbReference>
<dbReference type="SUPFAM" id="SSF142433">
    <property type="entry name" value="CinA-like"/>
    <property type="match status" value="1"/>
</dbReference>
<protein>
    <submittedName>
        <fullName evidence="2">Competence-damage inducible protein</fullName>
    </submittedName>
</protein>
<dbReference type="Gene3D" id="3.90.950.20">
    <property type="entry name" value="CinA-like"/>
    <property type="match status" value="1"/>
</dbReference>
<evidence type="ECO:0000313" key="2">
    <source>
        <dbReference type="EMBL" id="KFI77022.1"/>
    </source>
</evidence>
<dbReference type="AlphaFoldDB" id="A0A087C172"/>
<evidence type="ECO:0000313" key="3">
    <source>
        <dbReference type="Proteomes" id="UP000029082"/>
    </source>
</evidence>
<keyword evidence="3" id="KW-1185">Reference proteome</keyword>
<gene>
    <name evidence="2" type="ORF">BMON_0578</name>
</gene>
<sequence>MPGNTMSAPEATTIGVMEDRCDEAAAVILRRCRAARVWIAAAESLTGGLLADAFVRIPGASTVFLGSAVTYDIAAKASILRVNEALLRREGAVHPMVAAQMASSTARLYDQAAYRHRVIGLSTTGVAGPGPDGDKPAGLVYVGISVPVTLMPEPGQRADAELDSRGRSMVGSSACDTQWSWTRSGAADGRDAQPRDSFADRVIWVGQLHGAGSREDIRRFTVLRTLQKLSLLTANLQE</sequence>
<dbReference type="EMBL" id="JGZE01000010">
    <property type="protein sequence ID" value="KFI77022.1"/>
    <property type="molecule type" value="Genomic_DNA"/>
</dbReference>